<accession>A0ABX0ULQ3</accession>
<organism evidence="2 3">
    <name type="scientific">Dyadobacter arcticus</name>
    <dbReference type="NCBI Taxonomy" id="1078754"/>
    <lineage>
        <taxon>Bacteria</taxon>
        <taxon>Pseudomonadati</taxon>
        <taxon>Bacteroidota</taxon>
        <taxon>Cytophagia</taxon>
        <taxon>Cytophagales</taxon>
        <taxon>Spirosomataceae</taxon>
        <taxon>Dyadobacter</taxon>
    </lineage>
</organism>
<evidence type="ECO:0000256" key="1">
    <source>
        <dbReference type="SAM" id="MobiDB-lite"/>
    </source>
</evidence>
<evidence type="ECO:0000313" key="2">
    <source>
        <dbReference type="EMBL" id="NIJ53383.1"/>
    </source>
</evidence>
<evidence type="ECO:0008006" key="4">
    <source>
        <dbReference type="Google" id="ProtNLM"/>
    </source>
</evidence>
<feature type="region of interest" description="Disordered" evidence="1">
    <location>
        <begin position="178"/>
        <end position="199"/>
    </location>
</feature>
<sequence>MKTNQFENTIRRKLESIQPDFQEQDWAKMQQYMQVHTPPTLWQQYGSWIGYAAAASVTTVMAFLYVNQLSQNDHLVTDVKNLKSQIEVIQQQPVLAAKTDTIYLVQKEPVVENHYIIPERQQQSEELADNVGQRGNEQLGNVNLADSDKPLIVSPEIENIAKPNAELALRTDVEPDLKTNISTSYPGKSDSNVEKNGVEPTSPVIENVEIVSDVQSKAFENESAIAGNQGNLSGGQFQKALNSEFADMNVKSGTSLNNGHSISRQMQYELASRLSAKQVQKALSQVNTQVINNALTANTQITKATASDKKIEKTNKAENVIPKLNLKVPYRFGGGIAIEGNGQAKTIVGEVLIAKKFSITAGISWLKLKPMEFFTEKIFREKNRKDFKRTHPNEVPLAFDVYNIRVNPTLVQIPLTVAFRNNIKDNWAYYAGVGTNITIASREKVSFDCRAPNNQYFNQVFDKKTDNPAINSINFSMGLEKTWHPIVVQAEGYLYTYFTPLTPLSHNAGPGVKLKLLYQIGGKM</sequence>
<gene>
    <name evidence="2" type="ORF">FHS68_002553</name>
</gene>
<reference evidence="2 3" key="1">
    <citation type="submission" date="2020-03" db="EMBL/GenBank/DDBJ databases">
        <title>Genomic Encyclopedia of Type Strains, Phase IV (KMG-IV): sequencing the most valuable type-strain genomes for metagenomic binning, comparative biology and taxonomic classification.</title>
        <authorList>
            <person name="Goeker M."/>
        </authorList>
    </citation>
    <scope>NUCLEOTIDE SEQUENCE [LARGE SCALE GENOMIC DNA]</scope>
    <source>
        <strain evidence="2 3">DSM 102865</strain>
    </source>
</reference>
<feature type="compositionally biased region" description="Polar residues" evidence="1">
    <location>
        <begin position="179"/>
        <end position="190"/>
    </location>
</feature>
<proteinExistence type="predicted"/>
<comment type="caution">
    <text evidence="2">The sequence shown here is derived from an EMBL/GenBank/DDBJ whole genome shotgun (WGS) entry which is preliminary data.</text>
</comment>
<dbReference type="RefSeq" id="WP_167270447.1">
    <property type="nucleotide sequence ID" value="NZ_JAASQJ010000002.1"/>
</dbReference>
<keyword evidence="3" id="KW-1185">Reference proteome</keyword>
<protein>
    <recommendedName>
        <fullName evidence="4">Outer membrane protein beta-barrel domain-containing protein</fullName>
    </recommendedName>
</protein>
<dbReference type="EMBL" id="JAASQJ010000002">
    <property type="protein sequence ID" value="NIJ53383.1"/>
    <property type="molecule type" value="Genomic_DNA"/>
</dbReference>
<dbReference type="Proteomes" id="UP001179181">
    <property type="component" value="Unassembled WGS sequence"/>
</dbReference>
<evidence type="ECO:0000313" key="3">
    <source>
        <dbReference type="Proteomes" id="UP001179181"/>
    </source>
</evidence>
<name>A0ABX0ULQ3_9BACT</name>